<comment type="caution">
    <text evidence="1">The sequence shown here is derived from an EMBL/GenBank/DDBJ whole genome shotgun (WGS) entry which is preliminary data.</text>
</comment>
<protein>
    <submittedName>
        <fullName evidence="1">Uncharacterized protein</fullName>
    </submittedName>
</protein>
<dbReference type="AlphaFoldDB" id="A0A9P6NKX5"/>
<proteinExistence type="predicted"/>
<sequence>LNVQHNCFDGCCKMTHTQCHYIEFQETSHYFPEVSHSELNSYIINAGAQYSVPHHCDFSQQVWHEVTSDKWADGVSSGLQTWKVVCPPKPQ</sequence>
<accession>A0A9P6NKX5</accession>
<organism evidence="1 2">
    <name type="scientific">Cronartium quercuum f. sp. fusiforme G11</name>
    <dbReference type="NCBI Taxonomy" id="708437"/>
    <lineage>
        <taxon>Eukaryota</taxon>
        <taxon>Fungi</taxon>
        <taxon>Dikarya</taxon>
        <taxon>Basidiomycota</taxon>
        <taxon>Pucciniomycotina</taxon>
        <taxon>Pucciniomycetes</taxon>
        <taxon>Pucciniales</taxon>
        <taxon>Coleosporiaceae</taxon>
        <taxon>Cronartium</taxon>
    </lineage>
</organism>
<dbReference type="EMBL" id="MU167242">
    <property type="protein sequence ID" value="KAG0147898.1"/>
    <property type="molecule type" value="Genomic_DNA"/>
</dbReference>
<feature type="non-terminal residue" evidence="1">
    <location>
        <position position="91"/>
    </location>
</feature>
<reference evidence="1" key="1">
    <citation type="submission" date="2013-11" db="EMBL/GenBank/DDBJ databases">
        <title>Genome sequence of the fusiform rust pathogen reveals effectors for host alternation and coevolution with pine.</title>
        <authorList>
            <consortium name="DOE Joint Genome Institute"/>
            <person name="Smith K."/>
            <person name="Pendleton A."/>
            <person name="Kubisiak T."/>
            <person name="Anderson C."/>
            <person name="Salamov A."/>
            <person name="Aerts A."/>
            <person name="Riley R."/>
            <person name="Clum A."/>
            <person name="Lindquist E."/>
            <person name="Ence D."/>
            <person name="Campbell M."/>
            <person name="Kronenberg Z."/>
            <person name="Feau N."/>
            <person name="Dhillon B."/>
            <person name="Hamelin R."/>
            <person name="Burleigh J."/>
            <person name="Smith J."/>
            <person name="Yandell M."/>
            <person name="Nelson C."/>
            <person name="Grigoriev I."/>
            <person name="Davis J."/>
        </authorList>
    </citation>
    <scope>NUCLEOTIDE SEQUENCE</scope>
    <source>
        <strain evidence="1">G11</strain>
    </source>
</reference>
<evidence type="ECO:0000313" key="2">
    <source>
        <dbReference type="Proteomes" id="UP000886653"/>
    </source>
</evidence>
<evidence type="ECO:0000313" key="1">
    <source>
        <dbReference type="EMBL" id="KAG0147898.1"/>
    </source>
</evidence>
<dbReference type="OrthoDB" id="2507096at2759"/>
<dbReference type="Proteomes" id="UP000886653">
    <property type="component" value="Unassembled WGS sequence"/>
</dbReference>
<name>A0A9P6NKX5_9BASI</name>
<keyword evidence="2" id="KW-1185">Reference proteome</keyword>
<feature type="non-terminal residue" evidence="1">
    <location>
        <position position="1"/>
    </location>
</feature>
<gene>
    <name evidence="1" type="ORF">CROQUDRAFT_11303</name>
</gene>